<sequence length="501" mass="57053">MQSHSLSCTSLCWSYSISTPPTTHLTKFFKELSVHHGPPLLTIQSSKLSSDLVPVGIQRQPKKELSRILRTDAAIEAIERKANSKKYNKLWPRAVLEALDDAIKENRWESALKIFELLRNQHWYEPRCRTYTKLLMMLGKCRQPDEASLLFEIMQSEGLQPTVDAYTALVSAYGESGQLDKAFSIVDDMKSISNCKPDVYTYSALLNFCSKLHRFDLIGRILAEMSYLGVECSTVTFNTIINGYGKAKMFEEMENSLMDMIESDSSSPDIFTFNSVIGAYGNSGQIEKMEKWYNEFQLMGLSPDVKTFNILIRSYGKAGLYEKIKAVMKFMQKRFFSPTVVTYNIIIETFGRAGDIEKMDEYFKTMKHQGMKPNAVTYCSLVNAYSKAGLIMKVDSILRQVENSDVVIDTPFFNCIINAYGRAGDIEKMVQLFLAMKERECKPDSITFATMIQAYNSHGMTEAAQDLEKKIIKIKENSGNLGFLVHSNSFICWFCENFFLN</sequence>
<dbReference type="Proteomes" id="UP000091857">
    <property type="component" value="Chromosome 7"/>
</dbReference>
<protein>
    <submittedName>
        <fullName evidence="1">Uncharacterized protein</fullName>
    </submittedName>
</protein>
<accession>A0ACB7HCA8</accession>
<reference evidence="2" key="1">
    <citation type="journal article" date="2016" name="Nat. Biotechnol.">
        <title>Sequencing wild and cultivated cassava and related species reveals extensive interspecific hybridization and genetic diversity.</title>
        <authorList>
            <person name="Bredeson J.V."/>
            <person name="Lyons J.B."/>
            <person name="Prochnik S.E."/>
            <person name="Wu G.A."/>
            <person name="Ha C.M."/>
            <person name="Edsinger-Gonzales E."/>
            <person name="Grimwood J."/>
            <person name="Schmutz J."/>
            <person name="Rabbi I.Y."/>
            <person name="Egesi C."/>
            <person name="Nauluvula P."/>
            <person name="Lebot V."/>
            <person name="Ndunguru J."/>
            <person name="Mkamilo G."/>
            <person name="Bart R.S."/>
            <person name="Setter T.L."/>
            <person name="Gleadow R.M."/>
            <person name="Kulakow P."/>
            <person name="Ferguson M.E."/>
            <person name="Rounsley S."/>
            <person name="Rokhsar D.S."/>
        </authorList>
    </citation>
    <scope>NUCLEOTIDE SEQUENCE [LARGE SCALE GENOMIC DNA]</scope>
    <source>
        <strain evidence="2">cv. AM560-2</strain>
    </source>
</reference>
<dbReference type="EMBL" id="CM004393">
    <property type="protein sequence ID" value="KAG8650140.1"/>
    <property type="molecule type" value="Genomic_DNA"/>
</dbReference>
<name>A0ACB7HCA8_MANES</name>
<organism evidence="1 2">
    <name type="scientific">Manihot esculenta</name>
    <name type="common">Cassava</name>
    <name type="synonym">Jatropha manihot</name>
    <dbReference type="NCBI Taxonomy" id="3983"/>
    <lineage>
        <taxon>Eukaryota</taxon>
        <taxon>Viridiplantae</taxon>
        <taxon>Streptophyta</taxon>
        <taxon>Embryophyta</taxon>
        <taxon>Tracheophyta</taxon>
        <taxon>Spermatophyta</taxon>
        <taxon>Magnoliopsida</taxon>
        <taxon>eudicotyledons</taxon>
        <taxon>Gunneridae</taxon>
        <taxon>Pentapetalae</taxon>
        <taxon>rosids</taxon>
        <taxon>fabids</taxon>
        <taxon>Malpighiales</taxon>
        <taxon>Euphorbiaceae</taxon>
        <taxon>Crotonoideae</taxon>
        <taxon>Manihoteae</taxon>
        <taxon>Manihot</taxon>
    </lineage>
</organism>
<comment type="caution">
    <text evidence="1">The sequence shown here is derived from an EMBL/GenBank/DDBJ whole genome shotgun (WGS) entry which is preliminary data.</text>
</comment>
<proteinExistence type="predicted"/>
<gene>
    <name evidence="1" type="ORF">MANES_07G008000v8</name>
</gene>
<keyword evidence="2" id="KW-1185">Reference proteome</keyword>
<evidence type="ECO:0000313" key="1">
    <source>
        <dbReference type="EMBL" id="KAG8650140.1"/>
    </source>
</evidence>
<evidence type="ECO:0000313" key="2">
    <source>
        <dbReference type="Proteomes" id="UP000091857"/>
    </source>
</evidence>